<organism evidence="1 2">
    <name type="scientific">Diversispora eburnea</name>
    <dbReference type="NCBI Taxonomy" id="1213867"/>
    <lineage>
        <taxon>Eukaryota</taxon>
        <taxon>Fungi</taxon>
        <taxon>Fungi incertae sedis</taxon>
        <taxon>Mucoromycota</taxon>
        <taxon>Glomeromycotina</taxon>
        <taxon>Glomeromycetes</taxon>
        <taxon>Diversisporales</taxon>
        <taxon>Diversisporaceae</taxon>
        <taxon>Diversispora</taxon>
    </lineage>
</organism>
<comment type="caution">
    <text evidence="1">The sequence shown here is derived from an EMBL/GenBank/DDBJ whole genome shotgun (WGS) entry which is preliminary data.</text>
</comment>
<dbReference type="OrthoDB" id="2631350at2759"/>
<reference evidence="1" key="1">
    <citation type="submission" date="2021-06" db="EMBL/GenBank/DDBJ databases">
        <authorList>
            <person name="Kallberg Y."/>
            <person name="Tangrot J."/>
            <person name="Rosling A."/>
        </authorList>
    </citation>
    <scope>NUCLEOTIDE SEQUENCE</scope>
    <source>
        <strain evidence="1">AZ414A</strain>
    </source>
</reference>
<dbReference type="EMBL" id="CAJVPK010002099">
    <property type="protein sequence ID" value="CAG8606169.1"/>
    <property type="molecule type" value="Genomic_DNA"/>
</dbReference>
<keyword evidence="2" id="KW-1185">Reference proteome</keyword>
<name>A0A9N9GJB3_9GLOM</name>
<feature type="non-terminal residue" evidence="1">
    <location>
        <position position="1"/>
    </location>
</feature>
<proteinExistence type="predicted"/>
<dbReference type="Proteomes" id="UP000789706">
    <property type="component" value="Unassembled WGS sequence"/>
</dbReference>
<gene>
    <name evidence="1" type="ORF">DEBURN_LOCUS9757</name>
</gene>
<dbReference type="AlphaFoldDB" id="A0A9N9GJB3"/>
<evidence type="ECO:0000313" key="2">
    <source>
        <dbReference type="Proteomes" id="UP000789706"/>
    </source>
</evidence>
<protein>
    <submittedName>
        <fullName evidence="1">4626_t:CDS:1</fullName>
    </submittedName>
</protein>
<sequence>MANKVPTEILIKILNNLQSSSKSTRDLYSSLLVNRIWCKVTIPILWELPFGQNCSTKTDTDYKKLNKKALCIRTYISYQDNNNSKDVDKEFVTTVSRILFHEICKLIINRCTFLDYFKLATVPLHSPFYYFNYKDLICSILELPGAPKVFKKLESFTSKIRSDDNLIGSLYESLTLICDNILNMNLYFKSIPQDQLIKLISVQKRLENLSINGDYRLLTNSLFFEAIISKKETLKNLRLKKLNFSYFREKLSLNGQFILLQKLYIKNCYELQESDCLILASSFTQLSSFYYFHPRGYSSYPREFIIEILKTANTNLRNIFLD</sequence>
<accession>A0A9N9GJB3</accession>
<evidence type="ECO:0000313" key="1">
    <source>
        <dbReference type="EMBL" id="CAG8606169.1"/>
    </source>
</evidence>